<evidence type="ECO:0000313" key="3">
    <source>
        <dbReference type="Proteomes" id="UP000676336"/>
    </source>
</evidence>
<dbReference type="GO" id="GO:0005096">
    <property type="term" value="F:GTPase activator activity"/>
    <property type="evidence" value="ECO:0007669"/>
    <property type="project" value="InterPro"/>
</dbReference>
<comment type="caution">
    <text evidence="2">The sequence shown here is derived from an EMBL/GenBank/DDBJ whole genome shotgun (WGS) entry which is preliminary data.</text>
</comment>
<dbReference type="AlphaFoldDB" id="A0A8S2M737"/>
<dbReference type="InterPro" id="IPR039930">
    <property type="entry name" value="RALGAPB"/>
</dbReference>
<evidence type="ECO:0000256" key="1">
    <source>
        <dbReference type="SAM" id="MobiDB-lite"/>
    </source>
</evidence>
<reference evidence="2" key="1">
    <citation type="submission" date="2021-02" db="EMBL/GenBank/DDBJ databases">
        <authorList>
            <person name="Nowell W R."/>
        </authorList>
    </citation>
    <scope>NUCLEOTIDE SEQUENCE</scope>
</reference>
<protein>
    <submittedName>
        <fullName evidence="2">Uncharacterized protein</fullName>
    </submittedName>
</protein>
<dbReference type="EMBL" id="CAJOBI010002397">
    <property type="protein sequence ID" value="CAF3926998.1"/>
    <property type="molecule type" value="Genomic_DNA"/>
</dbReference>
<feature type="compositionally biased region" description="Polar residues" evidence="1">
    <location>
        <begin position="232"/>
        <end position="249"/>
    </location>
</feature>
<gene>
    <name evidence="2" type="ORF">SMN809_LOCUS7980</name>
</gene>
<proteinExistence type="predicted"/>
<evidence type="ECO:0000313" key="2">
    <source>
        <dbReference type="EMBL" id="CAF3926998.1"/>
    </source>
</evidence>
<dbReference type="PANTHER" id="PTHR21344:SF1">
    <property type="entry name" value="RAL GTPASE-ACTIVATING PROTEIN SUBUNIT BETA"/>
    <property type="match status" value="1"/>
</dbReference>
<accession>A0A8S2M737</accession>
<feature type="non-terminal residue" evidence="2">
    <location>
        <position position="1"/>
    </location>
</feature>
<feature type="region of interest" description="Disordered" evidence="1">
    <location>
        <begin position="190"/>
        <end position="268"/>
    </location>
</feature>
<sequence length="387" mass="44315">MYNGYSSYDSEIQRHTICNSPLSTNIPTSVAEKIAMPYLSHIYELIISNRPFSVTTDKDFKWTLEIFSFGFTCEESAIYQLCANVYVEWLKVFESTSANSNSIPPILREKIEFYWSQMFWHLYHLFVVHDEKTADLLTKRMYTHKVLRQLQIMISQTELSFDLWNILLQVFLAIGDTVLSPPYRSKEIDPSCLYSPKPSNTSQVTINDSIPPTANNSQSSRPPIQSIRGAQPVNQPTQTPSTLKSSKSQLDNRKINLSSSQSSSTMNPLITTTNPCDRIFSKTSRVNHSTVNSLMHLYGSWILDCCLLQIKDRCARSSINDTSRASENEKTIDIQNDRLMDEAFAKSFATICTIFSSAQCDEFIHPEYLSRFYYVLQQGLRFYSGDE</sequence>
<dbReference type="Proteomes" id="UP000676336">
    <property type="component" value="Unassembled WGS sequence"/>
</dbReference>
<dbReference type="PANTHER" id="PTHR21344">
    <property type="entry name" value="RAL GTPASE-ACTIVATING PROTEIN SUBUNIT BETA"/>
    <property type="match status" value="1"/>
</dbReference>
<feature type="compositionally biased region" description="Polar residues" evidence="1">
    <location>
        <begin position="197"/>
        <end position="223"/>
    </location>
</feature>
<organism evidence="2 3">
    <name type="scientific">Rotaria magnacalcarata</name>
    <dbReference type="NCBI Taxonomy" id="392030"/>
    <lineage>
        <taxon>Eukaryota</taxon>
        <taxon>Metazoa</taxon>
        <taxon>Spiralia</taxon>
        <taxon>Gnathifera</taxon>
        <taxon>Rotifera</taxon>
        <taxon>Eurotatoria</taxon>
        <taxon>Bdelloidea</taxon>
        <taxon>Philodinida</taxon>
        <taxon>Philodinidae</taxon>
        <taxon>Rotaria</taxon>
    </lineage>
</organism>
<name>A0A8S2M737_9BILA</name>